<dbReference type="Pfam" id="PF03552">
    <property type="entry name" value="Cellulose_synt"/>
    <property type="match status" value="1"/>
</dbReference>
<keyword evidence="6 7" id="KW-0472">Membrane</keyword>
<protein>
    <submittedName>
        <fullName evidence="8">Cellulose synthase (UDP-forming)</fullName>
        <ecNumber evidence="8">2.4.1.12</ecNumber>
    </submittedName>
</protein>
<comment type="subcellular location">
    <subcellularLocation>
        <location evidence="1">Endomembrane system</location>
    </subcellularLocation>
</comment>
<evidence type="ECO:0000256" key="2">
    <source>
        <dbReference type="ARBA" id="ARBA00022676"/>
    </source>
</evidence>
<evidence type="ECO:0000313" key="8">
    <source>
        <dbReference type="EMBL" id="KAF5819253.1"/>
    </source>
</evidence>
<dbReference type="EC" id="2.4.1.12" evidence="8"/>
<name>A0A9K3JPC5_HELAN</name>
<sequence>MGFKTSKETNYRVLMGSIFMIDSQIATLSSLMYVTMLFHSINMKGLDGIQGPIYVGTGCVFRRQALNVTRVYGSCVCGDSMKMGGPDINSRQWLGYAGNCSGEEDGSGIRW</sequence>
<reference evidence="8" key="1">
    <citation type="journal article" date="2017" name="Nature">
        <title>The sunflower genome provides insights into oil metabolism, flowering and Asterid evolution.</title>
        <authorList>
            <person name="Badouin H."/>
            <person name="Gouzy J."/>
            <person name="Grassa C.J."/>
            <person name="Murat F."/>
            <person name="Staton S.E."/>
            <person name="Cottret L."/>
            <person name="Lelandais-Briere C."/>
            <person name="Owens G.L."/>
            <person name="Carrere S."/>
            <person name="Mayjonade B."/>
            <person name="Legrand L."/>
            <person name="Gill N."/>
            <person name="Kane N.C."/>
            <person name="Bowers J.E."/>
            <person name="Hubner S."/>
            <person name="Bellec A."/>
            <person name="Berard A."/>
            <person name="Berges H."/>
            <person name="Blanchet N."/>
            <person name="Boniface M.C."/>
            <person name="Brunel D."/>
            <person name="Catrice O."/>
            <person name="Chaidir N."/>
            <person name="Claudel C."/>
            <person name="Donnadieu C."/>
            <person name="Faraut T."/>
            <person name="Fievet G."/>
            <person name="Helmstetter N."/>
            <person name="King M."/>
            <person name="Knapp S.J."/>
            <person name="Lai Z."/>
            <person name="Le Paslier M.C."/>
            <person name="Lippi Y."/>
            <person name="Lorenzon L."/>
            <person name="Mandel J.R."/>
            <person name="Marage G."/>
            <person name="Marchand G."/>
            <person name="Marquand E."/>
            <person name="Bret-Mestries E."/>
            <person name="Morien E."/>
            <person name="Nambeesan S."/>
            <person name="Nguyen T."/>
            <person name="Pegot-Espagnet P."/>
            <person name="Pouilly N."/>
            <person name="Raftis F."/>
            <person name="Sallet E."/>
            <person name="Schiex T."/>
            <person name="Thomas J."/>
            <person name="Vandecasteele C."/>
            <person name="Vares D."/>
            <person name="Vear F."/>
            <person name="Vautrin S."/>
            <person name="Crespi M."/>
            <person name="Mangin B."/>
            <person name="Burke J.M."/>
            <person name="Salse J."/>
            <person name="Munos S."/>
            <person name="Vincourt P."/>
            <person name="Rieseberg L.H."/>
            <person name="Langlade N.B."/>
        </authorList>
    </citation>
    <scope>NUCLEOTIDE SEQUENCE</scope>
    <source>
        <tissue evidence="8">Leaves</tissue>
    </source>
</reference>
<dbReference type="AlphaFoldDB" id="A0A9K3JPC5"/>
<evidence type="ECO:0000256" key="1">
    <source>
        <dbReference type="ARBA" id="ARBA00004308"/>
    </source>
</evidence>
<comment type="caution">
    <text evidence="8">The sequence shown here is derived from an EMBL/GenBank/DDBJ whole genome shotgun (WGS) entry which is preliminary data.</text>
</comment>
<evidence type="ECO:0000256" key="7">
    <source>
        <dbReference type="SAM" id="Phobius"/>
    </source>
</evidence>
<organism evidence="8 9">
    <name type="scientific">Helianthus annuus</name>
    <name type="common">Common sunflower</name>
    <dbReference type="NCBI Taxonomy" id="4232"/>
    <lineage>
        <taxon>Eukaryota</taxon>
        <taxon>Viridiplantae</taxon>
        <taxon>Streptophyta</taxon>
        <taxon>Embryophyta</taxon>
        <taxon>Tracheophyta</taxon>
        <taxon>Spermatophyta</taxon>
        <taxon>Magnoliopsida</taxon>
        <taxon>eudicotyledons</taxon>
        <taxon>Gunneridae</taxon>
        <taxon>Pentapetalae</taxon>
        <taxon>asterids</taxon>
        <taxon>campanulids</taxon>
        <taxon>Asterales</taxon>
        <taxon>Asteraceae</taxon>
        <taxon>Asteroideae</taxon>
        <taxon>Heliantheae alliance</taxon>
        <taxon>Heliantheae</taxon>
        <taxon>Helianthus</taxon>
    </lineage>
</organism>
<evidence type="ECO:0000313" key="9">
    <source>
        <dbReference type="Proteomes" id="UP000215914"/>
    </source>
</evidence>
<dbReference type="InterPro" id="IPR005150">
    <property type="entry name" value="Cellulose_synth"/>
</dbReference>
<evidence type="ECO:0000256" key="4">
    <source>
        <dbReference type="ARBA" id="ARBA00022692"/>
    </source>
</evidence>
<dbReference type="GO" id="GO:0012505">
    <property type="term" value="C:endomembrane system"/>
    <property type="evidence" value="ECO:0007669"/>
    <property type="project" value="UniProtKB-SubCell"/>
</dbReference>
<dbReference type="EMBL" id="MNCJ02000317">
    <property type="protein sequence ID" value="KAF5819253.1"/>
    <property type="molecule type" value="Genomic_DNA"/>
</dbReference>
<evidence type="ECO:0000256" key="5">
    <source>
        <dbReference type="ARBA" id="ARBA00022989"/>
    </source>
</evidence>
<keyword evidence="9" id="KW-1185">Reference proteome</keyword>
<accession>A0A9K3JPC5</accession>
<proteinExistence type="predicted"/>
<dbReference type="GO" id="GO:0016020">
    <property type="term" value="C:membrane"/>
    <property type="evidence" value="ECO:0007669"/>
    <property type="project" value="InterPro"/>
</dbReference>
<dbReference type="GO" id="GO:0016760">
    <property type="term" value="F:cellulose synthase (UDP-forming) activity"/>
    <property type="evidence" value="ECO:0007669"/>
    <property type="project" value="UniProtKB-EC"/>
</dbReference>
<evidence type="ECO:0000256" key="6">
    <source>
        <dbReference type="ARBA" id="ARBA00023136"/>
    </source>
</evidence>
<keyword evidence="5 7" id="KW-1133">Transmembrane helix</keyword>
<dbReference type="Proteomes" id="UP000215914">
    <property type="component" value="Unassembled WGS sequence"/>
</dbReference>
<reference evidence="8" key="2">
    <citation type="submission" date="2020-06" db="EMBL/GenBank/DDBJ databases">
        <title>Helianthus annuus Genome sequencing and assembly Release 2.</title>
        <authorList>
            <person name="Gouzy J."/>
            <person name="Langlade N."/>
            <person name="Munos S."/>
        </authorList>
    </citation>
    <scope>NUCLEOTIDE SEQUENCE</scope>
    <source>
        <tissue evidence="8">Leaves</tissue>
    </source>
</reference>
<evidence type="ECO:0000256" key="3">
    <source>
        <dbReference type="ARBA" id="ARBA00022679"/>
    </source>
</evidence>
<gene>
    <name evidence="8" type="ORF">HanXRQr2_Chr02g0075541</name>
</gene>
<feature type="transmembrane region" description="Helical" evidence="7">
    <location>
        <begin position="12"/>
        <end position="34"/>
    </location>
</feature>
<keyword evidence="3 8" id="KW-0808">Transferase</keyword>
<keyword evidence="2 8" id="KW-0328">Glycosyltransferase</keyword>
<keyword evidence="4 7" id="KW-0812">Transmembrane</keyword>
<dbReference type="Gramene" id="mRNA:HanXRQr2_Chr02g0075541">
    <property type="protein sequence ID" value="mRNA:HanXRQr2_Chr02g0075541"/>
    <property type="gene ID" value="HanXRQr2_Chr02g0075541"/>
</dbReference>
<dbReference type="GO" id="GO:0030244">
    <property type="term" value="P:cellulose biosynthetic process"/>
    <property type="evidence" value="ECO:0007669"/>
    <property type="project" value="InterPro"/>
</dbReference>